<feature type="domain" description="NlpC/P60" evidence="7">
    <location>
        <begin position="228"/>
        <end position="341"/>
    </location>
</feature>
<keyword evidence="4" id="KW-0788">Thiol protease</keyword>
<keyword evidence="3 8" id="KW-0378">Hydrolase</keyword>
<feature type="compositionally biased region" description="Basic and acidic residues" evidence="6">
    <location>
        <begin position="208"/>
        <end position="222"/>
    </location>
</feature>
<evidence type="ECO:0000256" key="6">
    <source>
        <dbReference type="SAM" id="MobiDB-lite"/>
    </source>
</evidence>
<dbReference type="Pfam" id="PF00877">
    <property type="entry name" value="NLPC_P60"/>
    <property type="match status" value="1"/>
</dbReference>
<protein>
    <submittedName>
        <fullName evidence="8">Cell wall-associated hydrolase, invasion-associated protein</fullName>
    </submittedName>
</protein>
<evidence type="ECO:0000259" key="7">
    <source>
        <dbReference type="PROSITE" id="PS51935"/>
    </source>
</evidence>
<keyword evidence="9" id="KW-1185">Reference proteome</keyword>
<evidence type="ECO:0000256" key="4">
    <source>
        <dbReference type="ARBA" id="ARBA00022807"/>
    </source>
</evidence>
<keyword evidence="2" id="KW-0645">Protease</keyword>
<evidence type="ECO:0000256" key="5">
    <source>
        <dbReference type="SAM" id="Coils"/>
    </source>
</evidence>
<gene>
    <name evidence="8" type="ORF">CryarDRAFT_3625</name>
</gene>
<feature type="coiled-coil region" evidence="5">
    <location>
        <begin position="52"/>
        <end position="86"/>
    </location>
</feature>
<feature type="region of interest" description="Disordered" evidence="6">
    <location>
        <begin position="184"/>
        <end position="230"/>
    </location>
</feature>
<name>A0A010YQG7_9ACTN</name>
<organism evidence="8 9">
    <name type="scientific">Cryptosporangium arvum DSM 44712</name>
    <dbReference type="NCBI Taxonomy" id="927661"/>
    <lineage>
        <taxon>Bacteria</taxon>
        <taxon>Bacillati</taxon>
        <taxon>Actinomycetota</taxon>
        <taxon>Actinomycetes</taxon>
        <taxon>Cryptosporangiales</taxon>
        <taxon>Cryptosporangiaceae</taxon>
        <taxon>Cryptosporangium</taxon>
    </lineage>
</organism>
<dbReference type="GO" id="GO:0006508">
    <property type="term" value="P:proteolysis"/>
    <property type="evidence" value="ECO:0007669"/>
    <property type="project" value="UniProtKB-KW"/>
</dbReference>
<dbReference type="InterPro" id="IPR038765">
    <property type="entry name" value="Papain-like_cys_pep_sf"/>
</dbReference>
<comment type="similarity">
    <text evidence="1">Belongs to the peptidase C40 family.</text>
</comment>
<dbReference type="InterPro" id="IPR051794">
    <property type="entry name" value="PG_Endopeptidase_C40"/>
</dbReference>
<dbReference type="PROSITE" id="PS51935">
    <property type="entry name" value="NLPC_P60"/>
    <property type="match status" value="1"/>
</dbReference>
<dbReference type="AlphaFoldDB" id="A0A010YQG7"/>
<dbReference type="Gene3D" id="3.90.1720.10">
    <property type="entry name" value="endopeptidase domain like (from Nostoc punctiforme)"/>
    <property type="match status" value="1"/>
</dbReference>
<dbReference type="GO" id="GO:0008234">
    <property type="term" value="F:cysteine-type peptidase activity"/>
    <property type="evidence" value="ECO:0007669"/>
    <property type="project" value="UniProtKB-KW"/>
</dbReference>
<evidence type="ECO:0000256" key="1">
    <source>
        <dbReference type="ARBA" id="ARBA00007074"/>
    </source>
</evidence>
<dbReference type="OrthoDB" id="5177647at2"/>
<evidence type="ECO:0000256" key="3">
    <source>
        <dbReference type="ARBA" id="ARBA00022801"/>
    </source>
</evidence>
<keyword evidence="5" id="KW-0175">Coiled coil</keyword>
<accession>A0A010YQG7</accession>
<dbReference type="Proteomes" id="UP000021053">
    <property type="component" value="Unassembled WGS sequence"/>
</dbReference>
<comment type="caution">
    <text evidence="8">The sequence shown here is derived from an EMBL/GenBank/DDBJ whole genome shotgun (WGS) entry which is preliminary data.</text>
</comment>
<dbReference type="SUPFAM" id="SSF54001">
    <property type="entry name" value="Cysteine proteinases"/>
    <property type="match status" value="1"/>
</dbReference>
<dbReference type="PANTHER" id="PTHR47359">
    <property type="entry name" value="PEPTIDOGLYCAN DL-ENDOPEPTIDASE CWLO"/>
    <property type="match status" value="1"/>
</dbReference>
<dbReference type="PANTHER" id="PTHR47359:SF3">
    <property type="entry name" value="NLP_P60 DOMAIN-CONTAINING PROTEIN-RELATED"/>
    <property type="match status" value="1"/>
</dbReference>
<dbReference type="RefSeq" id="WP_051570518.1">
    <property type="nucleotide sequence ID" value="NZ_KK073874.1"/>
</dbReference>
<sequence length="341" mass="37121">MRSVRTHARRPIALLGVVVAVLGVVLLPGGGATAAPSPADAARQLHSLGVTMDRLNERANSARAQLRRVEAQRVGLERQRAAAQVALDESRAQVGQIAQSAYRDGGLRLSSSVLEGSPGDFFARMSTLEWLSDQQRATIAAAKQRQSQFDDATARVEGQVRSARRLRARLDRQKTELAARMRRWEKLKEQVPPPRAEPDPENDAPPPRPEDDAPHPDTRRPTDVGPASGNGARVARFALAQRGEPYVFGAAGPNAWDCSGLTQKAWAQVGVPLPHSAHQQYYQIRHVPRSDLRVGDLVFFYGLEHVGVYIGGNRVVHAPTPGESVTVTNLNYMPYAGAGRP</sequence>
<dbReference type="InterPro" id="IPR000064">
    <property type="entry name" value="NLP_P60_dom"/>
</dbReference>
<evidence type="ECO:0000313" key="9">
    <source>
        <dbReference type="Proteomes" id="UP000021053"/>
    </source>
</evidence>
<dbReference type="Gene3D" id="6.10.250.3150">
    <property type="match status" value="1"/>
</dbReference>
<reference evidence="8 9" key="1">
    <citation type="submission" date="2013-07" db="EMBL/GenBank/DDBJ databases">
        <authorList>
            <consortium name="DOE Joint Genome Institute"/>
            <person name="Eisen J."/>
            <person name="Huntemann M."/>
            <person name="Han J."/>
            <person name="Chen A."/>
            <person name="Kyrpides N."/>
            <person name="Mavromatis K."/>
            <person name="Markowitz V."/>
            <person name="Palaniappan K."/>
            <person name="Ivanova N."/>
            <person name="Schaumberg A."/>
            <person name="Pati A."/>
            <person name="Liolios K."/>
            <person name="Nordberg H.P."/>
            <person name="Cantor M.N."/>
            <person name="Hua S.X."/>
            <person name="Woyke T."/>
        </authorList>
    </citation>
    <scope>NUCLEOTIDE SEQUENCE [LARGE SCALE GENOMIC DNA]</scope>
    <source>
        <strain evidence="8 9">DSM 44712</strain>
    </source>
</reference>
<proteinExistence type="inferred from homology"/>
<evidence type="ECO:0000256" key="2">
    <source>
        <dbReference type="ARBA" id="ARBA00022670"/>
    </source>
</evidence>
<dbReference type="EMBL" id="JFBT01000001">
    <property type="protein sequence ID" value="EXG82440.1"/>
    <property type="molecule type" value="Genomic_DNA"/>
</dbReference>
<evidence type="ECO:0000313" key="8">
    <source>
        <dbReference type="EMBL" id="EXG82440.1"/>
    </source>
</evidence>
<dbReference type="HOGENOM" id="CLU_034085_1_0_11"/>